<dbReference type="EMBL" id="AMGY01000001">
    <property type="protein sequence ID" value="EXJ91498.1"/>
    <property type="molecule type" value="Genomic_DNA"/>
</dbReference>
<dbReference type="Proteomes" id="UP000019478">
    <property type="component" value="Unassembled WGS sequence"/>
</dbReference>
<dbReference type="RefSeq" id="XP_007728388.1">
    <property type="nucleotide sequence ID" value="XM_007730198.1"/>
</dbReference>
<protein>
    <submittedName>
        <fullName evidence="2">Uncharacterized protein</fullName>
    </submittedName>
</protein>
<evidence type="ECO:0000256" key="1">
    <source>
        <dbReference type="SAM" id="MobiDB-lite"/>
    </source>
</evidence>
<dbReference type="GeneID" id="19164188"/>
<proteinExistence type="predicted"/>
<accession>W9YG41</accession>
<organism evidence="2 3">
    <name type="scientific">Capronia epimyces CBS 606.96</name>
    <dbReference type="NCBI Taxonomy" id="1182542"/>
    <lineage>
        <taxon>Eukaryota</taxon>
        <taxon>Fungi</taxon>
        <taxon>Dikarya</taxon>
        <taxon>Ascomycota</taxon>
        <taxon>Pezizomycotina</taxon>
        <taxon>Eurotiomycetes</taxon>
        <taxon>Chaetothyriomycetidae</taxon>
        <taxon>Chaetothyriales</taxon>
        <taxon>Herpotrichiellaceae</taxon>
        <taxon>Capronia</taxon>
    </lineage>
</organism>
<sequence>MPPLSTASPPSQQGFAVSSGPERSRPHSVSHWHWTARTIVLARVRALTPPHPNLAPPLAWAVELEPQRSNHGSI</sequence>
<reference evidence="2 3" key="1">
    <citation type="submission" date="2013-03" db="EMBL/GenBank/DDBJ databases">
        <title>The Genome Sequence of Capronia epimyces CBS 606.96.</title>
        <authorList>
            <consortium name="The Broad Institute Genomics Platform"/>
            <person name="Cuomo C."/>
            <person name="de Hoog S."/>
            <person name="Gorbushina A."/>
            <person name="Walker B."/>
            <person name="Young S.K."/>
            <person name="Zeng Q."/>
            <person name="Gargeya S."/>
            <person name="Fitzgerald M."/>
            <person name="Haas B."/>
            <person name="Abouelleil A."/>
            <person name="Allen A.W."/>
            <person name="Alvarado L."/>
            <person name="Arachchi H.M."/>
            <person name="Berlin A.M."/>
            <person name="Chapman S.B."/>
            <person name="Gainer-Dewar J."/>
            <person name="Goldberg J."/>
            <person name="Griggs A."/>
            <person name="Gujja S."/>
            <person name="Hansen M."/>
            <person name="Howarth C."/>
            <person name="Imamovic A."/>
            <person name="Ireland A."/>
            <person name="Larimer J."/>
            <person name="McCowan C."/>
            <person name="Murphy C."/>
            <person name="Pearson M."/>
            <person name="Poon T.W."/>
            <person name="Priest M."/>
            <person name="Roberts A."/>
            <person name="Saif S."/>
            <person name="Shea T."/>
            <person name="Sisk P."/>
            <person name="Sykes S."/>
            <person name="Wortman J."/>
            <person name="Nusbaum C."/>
            <person name="Birren B."/>
        </authorList>
    </citation>
    <scope>NUCLEOTIDE SEQUENCE [LARGE SCALE GENOMIC DNA]</scope>
    <source>
        <strain evidence="2 3">CBS 606.96</strain>
    </source>
</reference>
<name>W9YG41_9EURO</name>
<feature type="compositionally biased region" description="Polar residues" evidence="1">
    <location>
        <begin position="1"/>
        <end position="16"/>
    </location>
</feature>
<keyword evidence="3" id="KW-1185">Reference proteome</keyword>
<gene>
    <name evidence="2" type="ORF">A1O3_00046</name>
</gene>
<dbReference type="HOGENOM" id="CLU_2687581_0_0_1"/>
<dbReference type="AlphaFoldDB" id="W9YG41"/>
<evidence type="ECO:0000313" key="2">
    <source>
        <dbReference type="EMBL" id="EXJ91498.1"/>
    </source>
</evidence>
<feature type="region of interest" description="Disordered" evidence="1">
    <location>
        <begin position="1"/>
        <end position="30"/>
    </location>
</feature>
<comment type="caution">
    <text evidence="2">The sequence shown here is derived from an EMBL/GenBank/DDBJ whole genome shotgun (WGS) entry which is preliminary data.</text>
</comment>
<evidence type="ECO:0000313" key="3">
    <source>
        <dbReference type="Proteomes" id="UP000019478"/>
    </source>
</evidence>